<keyword evidence="7" id="KW-0472">Membrane</keyword>
<keyword evidence="4" id="KW-0238">DNA-binding</keyword>
<dbReference type="InterPro" id="IPR041027">
    <property type="entry name" value="FtsK_alpha"/>
</dbReference>
<dbReference type="InterPro" id="IPR027417">
    <property type="entry name" value="P-loop_NTPase"/>
</dbReference>
<dbReference type="SMART" id="SM00382">
    <property type="entry name" value="AAA"/>
    <property type="match status" value="1"/>
</dbReference>
<feature type="domain" description="FtsK" evidence="8">
    <location>
        <begin position="641"/>
        <end position="844"/>
    </location>
</feature>
<keyword evidence="7" id="KW-0812">Transmembrane</keyword>
<evidence type="ECO:0000256" key="3">
    <source>
        <dbReference type="ARBA" id="ARBA00022840"/>
    </source>
</evidence>
<dbReference type="SUPFAM" id="SSF46785">
    <property type="entry name" value="Winged helix' DNA-binding domain"/>
    <property type="match status" value="1"/>
</dbReference>
<reference evidence="9" key="2">
    <citation type="submission" date="2021-09" db="EMBL/GenBank/DDBJ databases">
        <authorList>
            <person name="Gilroy R."/>
        </authorList>
    </citation>
    <scope>NUCLEOTIDE SEQUENCE</scope>
    <source>
        <strain evidence="9">ChiBcec21-2208</strain>
    </source>
</reference>
<name>A0A921LPE0_9FIRM</name>
<keyword evidence="3 5" id="KW-0067">ATP-binding</keyword>
<comment type="caution">
    <text evidence="9">The sequence shown here is derived from an EMBL/GenBank/DDBJ whole genome shotgun (WGS) entry which is preliminary data.</text>
</comment>
<evidence type="ECO:0000256" key="5">
    <source>
        <dbReference type="PROSITE-ProRule" id="PRU00289"/>
    </source>
</evidence>
<dbReference type="AlphaFoldDB" id="A0A921LPE0"/>
<dbReference type="InterPro" id="IPR036390">
    <property type="entry name" value="WH_DNA-bd_sf"/>
</dbReference>
<organism evidence="9 10">
    <name type="scientific">Subdoligranulum variabile</name>
    <dbReference type="NCBI Taxonomy" id="214851"/>
    <lineage>
        <taxon>Bacteria</taxon>
        <taxon>Bacillati</taxon>
        <taxon>Bacillota</taxon>
        <taxon>Clostridia</taxon>
        <taxon>Eubacteriales</taxon>
        <taxon>Oscillospiraceae</taxon>
        <taxon>Subdoligranulum</taxon>
    </lineage>
</organism>
<dbReference type="GO" id="GO:0005524">
    <property type="term" value="F:ATP binding"/>
    <property type="evidence" value="ECO:0007669"/>
    <property type="project" value="UniProtKB-UniRule"/>
</dbReference>
<evidence type="ECO:0000313" key="10">
    <source>
        <dbReference type="Proteomes" id="UP000782880"/>
    </source>
</evidence>
<dbReference type="InterPro" id="IPR003593">
    <property type="entry name" value="AAA+_ATPase"/>
</dbReference>
<dbReference type="Pfam" id="PF01580">
    <property type="entry name" value="FtsK_SpoIIIE"/>
    <property type="match status" value="1"/>
</dbReference>
<reference evidence="9" key="1">
    <citation type="journal article" date="2021" name="PeerJ">
        <title>Extensive microbial diversity within the chicken gut microbiome revealed by metagenomics and culture.</title>
        <authorList>
            <person name="Gilroy R."/>
            <person name="Ravi A."/>
            <person name="Getino M."/>
            <person name="Pursley I."/>
            <person name="Horton D.L."/>
            <person name="Alikhan N.F."/>
            <person name="Baker D."/>
            <person name="Gharbi K."/>
            <person name="Hall N."/>
            <person name="Watson M."/>
            <person name="Adriaenssens E.M."/>
            <person name="Foster-Nyarko E."/>
            <person name="Jarju S."/>
            <person name="Secka A."/>
            <person name="Antonio M."/>
            <person name="Oren A."/>
            <person name="Chaudhuri R.R."/>
            <person name="La Ragione R."/>
            <person name="Hildebrand F."/>
            <person name="Pallen M.J."/>
        </authorList>
    </citation>
    <scope>NUCLEOTIDE SEQUENCE</scope>
    <source>
        <strain evidence="9">ChiBcec21-2208</strain>
    </source>
</reference>
<dbReference type="CDD" id="cd01127">
    <property type="entry name" value="TrwB_TraG_TraD_VirD4"/>
    <property type="match status" value="1"/>
</dbReference>
<dbReference type="PANTHER" id="PTHR22683">
    <property type="entry name" value="SPORULATION PROTEIN RELATED"/>
    <property type="match status" value="1"/>
</dbReference>
<evidence type="ECO:0000256" key="6">
    <source>
        <dbReference type="SAM" id="MobiDB-lite"/>
    </source>
</evidence>
<dbReference type="Gene3D" id="3.40.50.300">
    <property type="entry name" value="P-loop containing nucleotide triphosphate hydrolases"/>
    <property type="match status" value="1"/>
</dbReference>
<evidence type="ECO:0000313" key="9">
    <source>
        <dbReference type="EMBL" id="HJG28795.1"/>
    </source>
</evidence>
<dbReference type="PANTHER" id="PTHR22683:SF41">
    <property type="entry name" value="DNA TRANSLOCASE FTSK"/>
    <property type="match status" value="1"/>
</dbReference>
<dbReference type="InterPro" id="IPR002543">
    <property type="entry name" value="FtsK_dom"/>
</dbReference>
<dbReference type="Proteomes" id="UP000782880">
    <property type="component" value="Unassembled WGS sequence"/>
</dbReference>
<evidence type="ECO:0000256" key="2">
    <source>
        <dbReference type="ARBA" id="ARBA00022741"/>
    </source>
</evidence>
<dbReference type="PROSITE" id="PS50901">
    <property type="entry name" value="FTSK"/>
    <property type="match status" value="1"/>
</dbReference>
<dbReference type="InterPro" id="IPR018541">
    <property type="entry name" value="Ftsk_gamma"/>
</dbReference>
<dbReference type="GO" id="GO:0003677">
    <property type="term" value="F:DNA binding"/>
    <property type="evidence" value="ECO:0007669"/>
    <property type="project" value="UniProtKB-KW"/>
</dbReference>
<dbReference type="Pfam" id="PF09397">
    <property type="entry name" value="FtsK_gamma"/>
    <property type="match status" value="1"/>
</dbReference>
<dbReference type="Gene3D" id="1.10.10.10">
    <property type="entry name" value="Winged helix-like DNA-binding domain superfamily/Winged helix DNA-binding domain"/>
    <property type="match status" value="1"/>
</dbReference>
<dbReference type="SUPFAM" id="SSF52540">
    <property type="entry name" value="P-loop containing nucleoside triphosphate hydrolases"/>
    <property type="match status" value="1"/>
</dbReference>
<evidence type="ECO:0000256" key="7">
    <source>
        <dbReference type="SAM" id="Phobius"/>
    </source>
</evidence>
<feature type="transmembrane region" description="Helical" evidence="7">
    <location>
        <begin position="68"/>
        <end position="87"/>
    </location>
</feature>
<dbReference type="SMART" id="SM00843">
    <property type="entry name" value="Ftsk_gamma"/>
    <property type="match status" value="1"/>
</dbReference>
<feature type="transmembrane region" description="Helical" evidence="7">
    <location>
        <begin position="132"/>
        <end position="151"/>
    </location>
</feature>
<feature type="binding site" evidence="5">
    <location>
        <begin position="671"/>
        <end position="678"/>
    </location>
    <ligand>
        <name>ATP</name>
        <dbReference type="ChEBI" id="CHEBI:30616"/>
    </ligand>
</feature>
<proteinExistence type="inferred from homology"/>
<evidence type="ECO:0000259" key="8">
    <source>
        <dbReference type="PROSITE" id="PS50901"/>
    </source>
</evidence>
<comment type="similarity">
    <text evidence="1">Belongs to the FtsK/SpoIIIE/SftA family.</text>
</comment>
<sequence length="1006" mass="107379">MLRSVLLAGLGLLCVAMVLVPGQNIWKLMRGWLFGVFGIMTYLVGPFLLYLAYLLASGYRVAIFAGKVALMGILCASVPVVFSKVSVSEANAWEVIKMLFMRGETGFWEGGVLGAPIGATLLALFGRPASNFIMLLVFALGLMVFFAITPVDVVQFIDGQYRKMQDARAERAAAESAYDTQLFGSEPEEEPIENLTGTLPDAPQRRHHPAYDVIADTGNIPLGNAAPASRTTDFTSSMMAGAAGMGTASRASFDVDLGPSAESKALKQAVEHDPLEPVSIGPGGTFGMDPLSHLSDSQRFRAQKTPVAPEPAPAPQEDFELKLQPEPAAQPQAGGDELDSLINRAVSGHAPYYTQQETGAAAYSEAADAQNFTVPLQPEPQPEAFDTPLVPVEPESPVQRVPGDTMAFSPEEVHAAASGSIPTLNGSFDVGQAASAAWQAGRPLSELLDAQPVTAAPAPSGTESTFTVPQGGEAARLQVSTAVGNSATAPIRTPPSAAKADPAAMQLANASKEPPKPYCYPSLNLFNATRPEDEMGAAREMKKNADTLVNTLESFGVKTKILDICRGPSVTRYELQPQAGIKVSRITSLADDIALNLATAGVRIEAPIPGKPAVGIEVPNKIRSTVNIRTVFESQNYINMRSPLTMALGKDIAGTAQVADLCKMPHLLIAGSTGSGKSVCVNSIIISFLFRSGPEDVKLILIDPKVVELAEYNGIPHLLMPVVTEPRKAAGALGASVAEMERRYKLFAENNVREIKAYNKLAAQTGMEHLPYIAIIIDELADLMMVAGKEVEDYICRIAQKARAAGIHLIVATQRPSVDVITGLIKANIPSRIAFAVSSQIDSRTILDTSGAEKLLGNGDMLFLPVGAAKPVRVQGTFVTDEEIGAVLSFIKSTSSSQYDEEMIAEMERRAVAEKGNKKGDDDGDGNGALDPMFEQAVECVIDAGQASTSLLQRRCKLGYARAARIMDQMEQEKVIGPYEGAKPRAVLITRAQWQERKLNAQYDEA</sequence>
<feature type="transmembrane region" description="Helical" evidence="7">
    <location>
        <begin position="32"/>
        <end position="56"/>
    </location>
</feature>
<dbReference type="InterPro" id="IPR036388">
    <property type="entry name" value="WH-like_DNA-bd_sf"/>
</dbReference>
<evidence type="ECO:0000256" key="1">
    <source>
        <dbReference type="ARBA" id="ARBA00006474"/>
    </source>
</evidence>
<dbReference type="Gene3D" id="3.30.980.40">
    <property type="match status" value="1"/>
</dbReference>
<keyword evidence="2 5" id="KW-0547">Nucleotide-binding</keyword>
<accession>A0A921LPE0</accession>
<dbReference type="Pfam" id="PF17854">
    <property type="entry name" value="FtsK_alpha"/>
    <property type="match status" value="1"/>
</dbReference>
<feature type="region of interest" description="Disordered" evidence="6">
    <location>
        <begin position="269"/>
        <end position="293"/>
    </location>
</feature>
<protein>
    <submittedName>
        <fullName evidence="9">DNA translocase FtsK</fullName>
    </submittedName>
</protein>
<feature type="transmembrane region" description="Helical" evidence="7">
    <location>
        <begin position="107"/>
        <end position="125"/>
    </location>
</feature>
<keyword evidence="7" id="KW-1133">Transmembrane helix</keyword>
<evidence type="ECO:0000256" key="4">
    <source>
        <dbReference type="ARBA" id="ARBA00023125"/>
    </source>
</evidence>
<dbReference type="GO" id="GO:0016020">
    <property type="term" value="C:membrane"/>
    <property type="evidence" value="ECO:0007669"/>
    <property type="project" value="UniProtKB-SubCell"/>
</dbReference>
<feature type="region of interest" description="Disordered" evidence="6">
    <location>
        <begin position="185"/>
        <end position="205"/>
    </location>
</feature>
<dbReference type="EMBL" id="DYVE01000237">
    <property type="protein sequence ID" value="HJG28795.1"/>
    <property type="molecule type" value="Genomic_DNA"/>
</dbReference>
<dbReference type="InterPro" id="IPR050206">
    <property type="entry name" value="FtsK/SpoIIIE/SftA"/>
</dbReference>
<gene>
    <name evidence="9" type="ORF">K8V20_09170</name>
</gene>